<organism evidence="1 2">
    <name type="scientific">Streptomyces graminearus</name>
    <dbReference type="NCBI Taxonomy" id="284030"/>
    <lineage>
        <taxon>Bacteria</taxon>
        <taxon>Bacillati</taxon>
        <taxon>Actinomycetota</taxon>
        <taxon>Actinomycetes</taxon>
        <taxon>Kitasatosporales</taxon>
        <taxon>Streptomycetaceae</taxon>
        <taxon>Streptomyces</taxon>
    </lineage>
</organism>
<gene>
    <name evidence="1" type="ORF">GCM10010422_76240</name>
</gene>
<proteinExistence type="predicted"/>
<name>A0ABN3N2W3_9ACTN</name>
<comment type="caution">
    <text evidence="1">The sequence shown here is derived from an EMBL/GenBank/DDBJ whole genome shotgun (WGS) entry which is preliminary data.</text>
</comment>
<keyword evidence="2" id="KW-1185">Reference proteome</keyword>
<evidence type="ECO:0000313" key="2">
    <source>
        <dbReference type="Proteomes" id="UP001501721"/>
    </source>
</evidence>
<protein>
    <submittedName>
        <fullName evidence="1">Uncharacterized protein</fullName>
    </submittedName>
</protein>
<dbReference type="EMBL" id="BAAATL010000057">
    <property type="protein sequence ID" value="GAA2512808.1"/>
    <property type="molecule type" value="Genomic_DNA"/>
</dbReference>
<accession>A0ABN3N2W3</accession>
<sequence>MSRTNKCRLARAWASWVAWSAMNKPLEPALKGNGRPKQPYVVNSFLTNAYALRWSRGGGVRKYAYAVSPPVRRPFPVDARAGRVDRRRAPRGAGSPAVIDWCAARPIPAREARSRP</sequence>
<evidence type="ECO:0000313" key="1">
    <source>
        <dbReference type="EMBL" id="GAA2512808.1"/>
    </source>
</evidence>
<dbReference type="Proteomes" id="UP001501721">
    <property type="component" value="Unassembled WGS sequence"/>
</dbReference>
<reference evidence="1 2" key="1">
    <citation type="journal article" date="2019" name="Int. J. Syst. Evol. Microbiol.">
        <title>The Global Catalogue of Microorganisms (GCM) 10K type strain sequencing project: providing services to taxonomists for standard genome sequencing and annotation.</title>
        <authorList>
            <consortium name="The Broad Institute Genomics Platform"/>
            <consortium name="The Broad Institute Genome Sequencing Center for Infectious Disease"/>
            <person name="Wu L."/>
            <person name="Ma J."/>
        </authorList>
    </citation>
    <scope>NUCLEOTIDE SEQUENCE [LARGE SCALE GENOMIC DNA]</scope>
    <source>
        <strain evidence="1 2">JCM 6923</strain>
    </source>
</reference>